<proteinExistence type="inferred from homology"/>
<dbReference type="Proteomes" id="UP001269271">
    <property type="component" value="Unassembled WGS sequence"/>
</dbReference>
<dbReference type="Gene3D" id="3.60.110.10">
    <property type="entry name" value="Carbon-nitrogen hydrolase"/>
    <property type="match status" value="1"/>
</dbReference>
<evidence type="ECO:0000259" key="2">
    <source>
        <dbReference type="PROSITE" id="PS50263"/>
    </source>
</evidence>
<comment type="caution">
    <text evidence="4">The sequence shown here is derived from an EMBL/GenBank/DDBJ whole genome shotgun (WGS) entry which is preliminary data.</text>
</comment>
<keyword evidence="4" id="KW-0378">Hydrolase</keyword>
<dbReference type="OMA" id="KIHRFGF"/>
<dbReference type="Proteomes" id="UP000238153">
    <property type="component" value="Unassembled WGS sequence"/>
</dbReference>
<dbReference type="EMBL" id="JAVSOO010000024">
    <property type="protein sequence ID" value="MDT4287179.1"/>
    <property type="molecule type" value="Genomic_DNA"/>
</dbReference>
<dbReference type="PANTHER" id="PTHR23088:SF27">
    <property type="entry name" value="DEAMINATED GLUTATHIONE AMIDASE"/>
    <property type="match status" value="1"/>
</dbReference>
<dbReference type="CDD" id="cd07583">
    <property type="entry name" value="nitrilase_5"/>
    <property type="match status" value="1"/>
</dbReference>
<protein>
    <submittedName>
        <fullName evidence="4">Carbon-nitrogen family hydrolase</fullName>
    </submittedName>
</protein>
<dbReference type="InterPro" id="IPR036526">
    <property type="entry name" value="C-N_Hydrolase_sf"/>
</dbReference>
<dbReference type="KEGG" id="shh:ShL2_00886"/>
<dbReference type="PANTHER" id="PTHR23088">
    <property type="entry name" value="NITRILASE-RELATED"/>
    <property type="match status" value="1"/>
</dbReference>
<name>A0A2A1KC83_STAHA</name>
<accession>A0A2A1KC83</accession>
<dbReference type="InterPro" id="IPR003010">
    <property type="entry name" value="C-N_Hydrolase"/>
</dbReference>
<reference evidence="4 5" key="1">
    <citation type="submission" date="2017-11" db="EMBL/GenBank/DDBJ databases">
        <authorList>
            <person name="Founou R.C."/>
            <person name="Founou L."/>
            <person name="Allam M."/>
            <person name="Ismail A."/>
            <person name="Essack S.Y."/>
        </authorList>
    </citation>
    <scope>NUCLEOTIDE SEQUENCE [LARGE SCALE GENOMIC DNA]</scope>
    <source>
        <strain evidence="4 5">G811N2B1</strain>
    </source>
</reference>
<dbReference type="GeneID" id="93780389"/>
<evidence type="ECO:0000313" key="3">
    <source>
        <dbReference type="EMBL" id="MDT4287179.1"/>
    </source>
</evidence>
<reference evidence="3 6" key="2">
    <citation type="submission" date="2023-08" db="EMBL/GenBank/DDBJ databases">
        <title>Genomic surveillance of Staphylococcus haemolyticus neonatal outbreak in southern France.</title>
        <authorList>
            <person name="Magnan C."/>
            <person name="Morsli M."/>
            <person name="Thiery B."/>
            <person name="Salipante F."/>
            <person name="Attar J."/>
            <person name="Massimo D.M."/>
            <person name="Ory J."/>
            <person name="Pantel A."/>
            <person name="Lavigne J.-P."/>
        </authorList>
    </citation>
    <scope>NUCLEOTIDE SEQUENCE [LARGE SCALE GENOMIC DNA]</scope>
    <source>
        <strain evidence="3 6">NSH026</strain>
    </source>
</reference>
<evidence type="ECO:0000256" key="1">
    <source>
        <dbReference type="ARBA" id="ARBA00010613"/>
    </source>
</evidence>
<dbReference type="STRING" id="1283.ShL2_00886"/>
<keyword evidence="6" id="KW-1185">Reference proteome</keyword>
<organism evidence="4 5">
    <name type="scientific">Staphylococcus haemolyticus</name>
    <dbReference type="NCBI Taxonomy" id="1283"/>
    <lineage>
        <taxon>Bacteria</taxon>
        <taxon>Bacillati</taxon>
        <taxon>Bacillota</taxon>
        <taxon>Bacilli</taxon>
        <taxon>Bacillales</taxon>
        <taxon>Staphylococcaceae</taxon>
        <taxon>Staphylococcus</taxon>
    </lineage>
</organism>
<evidence type="ECO:0000313" key="4">
    <source>
        <dbReference type="EMBL" id="PPJ75277.1"/>
    </source>
</evidence>
<dbReference type="EMBL" id="PGWX01000274">
    <property type="protein sequence ID" value="PPJ75277.1"/>
    <property type="molecule type" value="Genomic_DNA"/>
</dbReference>
<comment type="similarity">
    <text evidence="1">Belongs to the carbon-nitrogen hydrolase superfamily. NIT1/NIT2 family.</text>
</comment>
<gene>
    <name evidence="4" type="ORF">CV019_06240</name>
    <name evidence="3" type="ORF">RO950_09175</name>
</gene>
<sequence>MKIQLFQFYVSYGNVEKNENKIKNWFENKLEEDTEVVVLPEMWNNGYALDELNEKADRELSRSFPFIQSLAKQYNVDIVAGSVSNIRNSKVYNTAFTVSKNGHRINKYDKVHLVPMLDEPTYLEDGKAVPEPFPLSSGTQATQIICYDLRFPELLRYPARNGAQIAFFVAQWPTPRLNHWRVLLQARAIENDMFVIACNGTGNDGNTDYAGHSMIINPNGDILAELGQDEDTIAFNIDLNEVDVQRENIPVFKNLKPNLYK</sequence>
<dbReference type="SUPFAM" id="SSF56317">
    <property type="entry name" value="Carbon-nitrogen hydrolase"/>
    <property type="match status" value="1"/>
</dbReference>
<dbReference type="AlphaFoldDB" id="A0A2A1KC83"/>
<dbReference type="RefSeq" id="WP_011275305.1">
    <property type="nucleotide sequence ID" value="NZ_BKAY01000013.1"/>
</dbReference>
<feature type="domain" description="CN hydrolase" evidence="2">
    <location>
        <begin position="1"/>
        <end position="239"/>
    </location>
</feature>
<dbReference type="Pfam" id="PF00795">
    <property type="entry name" value="CN_hydrolase"/>
    <property type="match status" value="1"/>
</dbReference>
<evidence type="ECO:0000313" key="5">
    <source>
        <dbReference type="Proteomes" id="UP000238153"/>
    </source>
</evidence>
<dbReference type="PROSITE" id="PS50263">
    <property type="entry name" value="CN_HYDROLASE"/>
    <property type="match status" value="1"/>
</dbReference>
<dbReference type="GO" id="GO:0016787">
    <property type="term" value="F:hydrolase activity"/>
    <property type="evidence" value="ECO:0007669"/>
    <property type="project" value="UniProtKB-KW"/>
</dbReference>
<evidence type="ECO:0000313" key="6">
    <source>
        <dbReference type="Proteomes" id="UP001269271"/>
    </source>
</evidence>